<comment type="caution">
    <text evidence="2">The sequence shown here is derived from an EMBL/GenBank/DDBJ whole genome shotgun (WGS) entry which is preliminary data.</text>
</comment>
<dbReference type="EMBL" id="LTAZ01000023">
    <property type="protein sequence ID" value="KYH23737.1"/>
    <property type="molecule type" value="Genomic_DNA"/>
</dbReference>
<protein>
    <submittedName>
        <fullName evidence="2">Uncharacterized protein</fullName>
    </submittedName>
</protein>
<organism evidence="2 3">
    <name type="scientific">Halalkalicoccus paucihalophilus</name>
    <dbReference type="NCBI Taxonomy" id="1008153"/>
    <lineage>
        <taxon>Archaea</taxon>
        <taxon>Methanobacteriati</taxon>
        <taxon>Methanobacteriota</taxon>
        <taxon>Stenosarchaea group</taxon>
        <taxon>Halobacteria</taxon>
        <taxon>Halobacteriales</taxon>
        <taxon>Halococcaceae</taxon>
        <taxon>Halalkalicoccus</taxon>
    </lineage>
</organism>
<evidence type="ECO:0000256" key="1">
    <source>
        <dbReference type="SAM" id="MobiDB-lite"/>
    </source>
</evidence>
<evidence type="ECO:0000313" key="2">
    <source>
        <dbReference type="EMBL" id="KYH23737.1"/>
    </source>
</evidence>
<accession>A0A151A8M6</accession>
<gene>
    <name evidence="2" type="ORF">HAPAU_42170</name>
</gene>
<keyword evidence="3" id="KW-1185">Reference proteome</keyword>
<feature type="region of interest" description="Disordered" evidence="1">
    <location>
        <begin position="75"/>
        <end position="95"/>
    </location>
</feature>
<dbReference type="AlphaFoldDB" id="A0A151A8M6"/>
<proteinExistence type="predicted"/>
<evidence type="ECO:0000313" key="3">
    <source>
        <dbReference type="Proteomes" id="UP000075321"/>
    </source>
</evidence>
<reference evidence="2 3" key="1">
    <citation type="submission" date="2016-02" db="EMBL/GenBank/DDBJ databases">
        <title>Genome sequence of Halalkalicoccus paucihalophilus DSM 24557.</title>
        <authorList>
            <person name="Poehlein A."/>
            <person name="Daniel R."/>
        </authorList>
    </citation>
    <scope>NUCLEOTIDE SEQUENCE [LARGE SCALE GENOMIC DNA]</scope>
    <source>
        <strain evidence="2 3">DSM 24557</strain>
    </source>
</reference>
<feature type="compositionally biased region" description="Basic and acidic residues" evidence="1">
    <location>
        <begin position="82"/>
        <end position="95"/>
    </location>
</feature>
<dbReference type="PATRIC" id="fig|1008153.3.peg.4524"/>
<dbReference type="Proteomes" id="UP000075321">
    <property type="component" value="Unassembled WGS sequence"/>
</dbReference>
<sequence>MTYVAFADVEGATGTIAADWTIEYDGAFTETTNAVVSNMDRNGNASREDLQRLMLTLFKEGYLAEIELIDNTPRQESLRGQSRADRRQSGIQSEKELQRKLSRLFQAAYRNEVPIGPTWVCRYEDAPDLEIMVFELAHLQD</sequence>
<name>A0A151A8M6_9EURY</name>
<dbReference type="RefSeq" id="WP_066385962.1">
    <property type="nucleotide sequence ID" value="NZ_LTAZ01000023.1"/>
</dbReference>